<gene>
    <name evidence="11" type="ORF">CFY86_11745</name>
</gene>
<keyword evidence="8" id="KW-1133">Transmembrane helix</keyword>
<evidence type="ECO:0000256" key="8">
    <source>
        <dbReference type="ARBA" id="ARBA00022989"/>
    </source>
</evidence>
<dbReference type="InterPro" id="IPR003663">
    <property type="entry name" value="Sugar/inositol_transpt"/>
</dbReference>
<dbReference type="GO" id="GO:0005886">
    <property type="term" value="C:plasma membrane"/>
    <property type="evidence" value="ECO:0007669"/>
    <property type="project" value="UniProtKB-SubCell"/>
</dbReference>
<dbReference type="PaxDb" id="1286170-RORB6_07590"/>
<evidence type="ECO:0000256" key="4">
    <source>
        <dbReference type="ARBA" id="ARBA00022475"/>
    </source>
</evidence>
<dbReference type="SUPFAM" id="SSF103473">
    <property type="entry name" value="MFS general substrate transporter"/>
    <property type="match status" value="1"/>
</dbReference>
<dbReference type="PROSITE" id="PS50850">
    <property type="entry name" value="MFS"/>
    <property type="match status" value="1"/>
</dbReference>
<dbReference type="AlphaFoldDB" id="A0A1Y6GI57"/>
<dbReference type="InterPro" id="IPR047984">
    <property type="entry name" value="XylE-like"/>
</dbReference>
<proteinExistence type="inferred from homology"/>
<protein>
    <submittedName>
        <fullName evidence="11">MFS transporter</fullName>
    </submittedName>
</protein>
<dbReference type="Proteomes" id="UP000229713">
    <property type="component" value="Unassembled WGS sequence"/>
</dbReference>
<comment type="similarity">
    <text evidence="2 10">Belongs to the major facilitator superfamily. Sugar transporter (TC 2.A.1.1) family.</text>
</comment>
<dbReference type="InterPro" id="IPR036259">
    <property type="entry name" value="MFS_trans_sf"/>
</dbReference>
<keyword evidence="3 10" id="KW-0813">Transport</keyword>
<sequence>MSAIMKLNVQQRKRLHQITLVATFGGLLFGYDTGVINGAFSSLKQYMSLTPTTEGLVMSVLLVGAAIGSVFGGTLADYFGRRKYLLCLSFIFLVGALMSALAPDITVLLLSRFLLGYAVGGASVTAPTFISEVAPTEMRGKLTGLNEVAIVIGQLAAFAINAVIGIIWGHLPDVWRYMLMVQAIPAICLFVGMLRSPESPRWLVSKNRHQEALEVLKQIRSPERAAQEFADISTLIKVEADRKFSTQNAFLTILSTPWIFKLLLVGIIWAALQQTTGVNVIMYYGTEILSTAGFSERTSLICNVLNGVFSVGGMLVGVFFLVDRFKRKTIIIYGFAIMATLHLIIAGVDYTLVGDIKATAIWLLGALFVGVMQGTMGFITWVVLAELFPLKFRGLSMGISVFFMWIMNAVVSYLFPLLQAKLGLGPVFLIFAAINYIAIIFVVTALPETSNKSLEQLEEELSSNKYDARVNNGAEVAHNDR</sequence>
<dbReference type="PANTHER" id="PTHR48020">
    <property type="entry name" value="PROTON MYO-INOSITOL COTRANSPORTER"/>
    <property type="match status" value="1"/>
</dbReference>
<dbReference type="InterPro" id="IPR005828">
    <property type="entry name" value="MFS_sugar_transport-like"/>
</dbReference>
<dbReference type="InterPro" id="IPR050814">
    <property type="entry name" value="Myo-inositol_Transporter"/>
</dbReference>
<keyword evidence="7" id="KW-0769">Symport</keyword>
<organism evidence="11 12">
    <name type="scientific">Raoultella ornithinolytica</name>
    <name type="common">Klebsiella ornithinolytica</name>
    <dbReference type="NCBI Taxonomy" id="54291"/>
    <lineage>
        <taxon>Bacteria</taxon>
        <taxon>Pseudomonadati</taxon>
        <taxon>Pseudomonadota</taxon>
        <taxon>Gammaproteobacteria</taxon>
        <taxon>Enterobacterales</taxon>
        <taxon>Enterobacteriaceae</taxon>
        <taxon>Klebsiella/Raoultella group</taxon>
        <taxon>Raoultella</taxon>
    </lineage>
</organism>
<dbReference type="PRINTS" id="PR00171">
    <property type="entry name" value="SUGRTRNSPORT"/>
</dbReference>
<evidence type="ECO:0000256" key="1">
    <source>
        <dbReference type="ARBA" id="ARBA00004651"/>
    </source>
</evidence>
<keyword evidence="4" id="KW-1003">Cell membrane</keyword>
<evidence type="ECO:0000256" key="5">
    <source>
        <dbReference type="ARBA" id="ARBA00022597"/>
    </source>
</evidence>
<evidence type="ECO:0000256" key="2">
    <source>
        <dbReference type="ARBA" id="ARBA00010992"/>
    </source>
</evidence>
<evidence type="ECO:0000313" key="11">
    <source>
        <dbReference type="EMBL" id="PIK84127.1"/>
    </source>
</evidence>
<dbReference type="PROSITE" id="PS00216">
    <property type="entry name" value="SUGAR_TRANSPORT_1"/>
    <property type="match status" value="1"/>
</dbReference>
<comment type="subcellular location">
    <subcellularLocation>
        <location evidence="1">Cell membrane</location>
        <topology evidence="1">Multi-pass membrane protein</topology>
    </subcellularLocation>
</comment>
<keyword evidence="6" id="KW-0812">Transmembrane</keyword>
<evidence type="ECO:0000256" key="9">
    <source>
        <dbReference type="ARBA" id="ARBA00023136"/>
    </source>
</evidence>
<dbReference type="InterPro" id="IPR020846">
    <property type="entry name" value="MFS_dom"/>
</dbReference>
<keyword evidence="5" id="KW-0762">Sugar transport</keyword>
<accession>A0A1Y6GI57</accession>
<dbReference type="RefSeq" id="WP_032717562.1">
    <property type="nucleotide sequence ID" value="NZ_ABIKMM020000002.1"/>
</dbReference>
<dbReference type="CDD" id="cd17359">
    <property type="entry name" value="MFS_XylE_like"/>
    <property type="match status" value="1"/>
</dbReference>
<comment type="caution">
    <text evidence="11">The sequence shown here is derived from an EMBL/GenBank/DDBJ whole genome shotgun (WGS) entry which is preliminary data.</text>
</comment>
<dbReference type="eggNOG" id="COG2814">
    <property type="taxonomic scope" value="Bacteria"/>
</dbReference>
<evidence type="ECO:0000256" key="10">
    <source>
        <dbReference type="RuleBase" id="RU003346"/>
    </source>
</evidence>
<evidence type="ECO:0000256" key="7">
    <source>
        <dbReference type="ARBA" id="ARBA00022847"/>
    </source>
</evidence>
<reference evidence="11 12" key="1">
    <citation type="submission" date="2017-07" db="EMBL/GenBank/DDBJ databases">
        <title>Raoultella ornithinolytica strain HH3 draft genome.</title>
        <authorList>
            <person name="Duceppe M.-O."/>
            <person name="Huang H."/>
            <person name="Phipps-Todd B."/>
        </authorList>
    </citation>
    <scope>NUCLEOTIDE SEQUENCE [LARGE SCALE GENOMIC DNA]</scope>
    <source>
        <strain evidence="11 12">HH3</strain>
    </source>
</reference>
<dbReference type="Pfam" id="PF00083">
    <property type="entry name" value="Sugar_tr"/>
    <property type="match status" value="1"/>
</dbReference>
<evidence type="ECO:0000256" key="3">
    <source>
        <dbReference type="ARBA" id="ARBA00022448"/>
    </source>
</evidence>
<dbReference type="NCBIfam" id="TIGR00879">
    <property type="entry name" value="SP"/>
    <property type="match status" value="1"/>
</dbReference>
<dbReference type="InterPro" id="IPR005829">
    <property type="entry name" value="Sugar_transporter_CS"/>
</dbReference>
<dbReference type="GO" id="GO:0015293">
    <property type="term" value="F:symporter activity"/>
    <property type="evidence" value="ECO:0007669"/>
    <property type="project" value="UniProtKB-KW"/>
</dbReference>
<dbReference type="EMBL" id="NKYI01000019">
    <property type="protein sequence ID" value="PIK84127.1"/>
    <property type="molecule type" value="Genomic_DNA"/>
</dbReference>
<evidence type="ECO:0000313" key="12">
    <source>
        <dbReference type="Proteomes" id="UP000229713"/>
    </source>
</evidence>
<name>A0A1Y6GI57_RAOOR</name>
<keyword evidence="9" id="KW-0472">Membrane</keyword>
<dbReference type="PANTHER" id="PTHR48020:SF12">
    <property type="entry name" value="PROTON MYO-INOSITOL COTRANSPORTER"/>
    <property type="match status" value="1"/>
</dbReference>
<dbReference type="Gene3D" id="1.20.1250.20">
    <property type="entry name" value="MFS general substrate transporter like domains"/>
    <property type="match status" value="1"/>
</dbReference>
<evidence type="ECO:0000256" key="6">
    <source>
        <dbReference type="ARBA" id="ARBA00022692"/>
    </source>
</evidence>